<dbReference type="PANTHER" id="PTHR43397">
    <property type="entry name" value="ERGOTHIONEINE BIOSYNTHESIS PROTEIN 1"/>
    <property type="match status" value="1"/>
</dbReference>
<dbReference type="InterPro" id="IPR035094">
    <property type="entry name" value="EgtD"/>
</dbReference>
<feature type="domain" description="Histidine-specific methyltransferase SAM-dependent" evidence="3">
    <location>
        <begin position="24"/>
        <end position="320"/>
    </location>
</feature>
<gene>
    <name evidence="4" type="ORF">CA260_06905</name>
</gene>
<dbReference type="Gene3D" id="3.40.50.150">
    <property type="entry name" value="Vaccinia Virus protein VP39"/>
    <property type="match status" value="1"/>
</dbReference>
<dbReference type="EMBL" id="NFZS01000001">
    <property type="protein sequence ID" value="RAO77592.1"/>
    <property type="molecule type" value="Genomic_DNA"/>
</dbReference>
<name>A0A328PA52_9GAMM</name>
<organism evidence="4 5">
    <name type="scientific">Dyella jiangningensis</name>
    <dbReference type="NCBI Taxonomy" id="1379159"/>
    <lineage>
        <taxon>Bacteria</taxon>
        <taxon>Pseudomonadati</taxon>
        <taxon>Pseudomonadota</taxon>
        <taxon>Gammaproteobacteria</taxon>
        <taxon>Lysobacterales</taxon>
        <taxon>Rhodanobacteraceae</taxon>
        <taxon>Dyella</taxon>
    </lineage>
</organism>
<sequence>MNVQAFELRDDDRRPPVDDLVGIVQRGLRLQPKRLPSWLFYDERGSQLFEAICEQPEYYLTRCEIALMATHAGEMADVLGEEVRLVEYGSGNAVKTRMLLEHLHAPVSYVPVEISAEPLRRCVQEMAECFPALAVQPHPGDFTRPLRLPIPPRAPRRTVLYFPGSTIGNFEARDAAELLRKMRNEMGDAGGILIGADLKKDTATIEAAYNDKAGVTAEFTLNMLVRLNREIGSDFDLASFRHRAHYNAMAGRIETFLVSTRDQKVRVGKQLVSFAPEEAMQVEYSCKYSHEDFAALAAKAGLEVAHAWTDPQAMFAVYYLVRAGVSKH</sequence>
<proteinExistence type="predicted"/>
<accession>A0A328PA52</accession>
<evidence type="ECO:0000256" key="2">
    <source>
        <dbReference type="ARBA" id="ARBA00022679"/>
    </source>
</evidence>
<dbReference type="InterPro" id="IPR017804">
    <property type="entry name" value="MeTrfase_EgtD-like"/>
</dbReference>
<keyword evidence="2 4" id="KW-0808">Transferase</keyword>
<dbReference type="PANTHER" id="PTHR43397:SF1">
    <property type="entry name" value="ERGOTHIONEINE BIOSYNTHESIS PROTEIN 1"/>
    <property type="match status" value="1"/>
</dbReference>
<reference evidence="4 5" key="1">
    <citation type="journal article" date="2018" name="Genet. Mol. Biol.">
        <title>The genome sequence of Dyella jiangningensis FCAV SCS01 from a lignocellulose-decomposing microbial consortium metagenome reveals potential for biotechnological applications.</title>
        <authorList>
            <person name="Desiderato J.G."/>
            <person name="Alvarenga D.O."/>
            <person name="Constancio M.T.L."/>
            <person name="Alves L.M.C."/>
            <person name="Varani A.M."/>
        </authorList>
    </citation>
    <scope>NUCLEOTIDE SEQUENCE [LARGE SCALE GENOMIC DNA]</scope>
    <source>
        <strain evidence="4 5">FCAV SCS01</strain>
    </source>
</reference>
<evidence type="ECO:0000256" key="1">
    <source>
        <dbReference type="ARBA" id="ARBA00022603"/>
    </source>
</evidence>
<dbReference type="GO" id="GO:0032259">
    <property type="term" value="P:methylation"/>
    <property type="evidence" value="ECO:0007669"/>
    <property type="project" value="UniProtKB-KW"/>
</dbReference>
<dbReference type="AlphaFoldDB" id="A0A328PA52"/>
<dbReference type="GO" id="GO:0008168">
    <property type="term" value="F:methyltransferase activity"/>
    <property type="evidence" value="ECO:0007669"/>
    <property type="project" value="UniProtKB-KW"/>
</dbReference>
<evidence type="ECO:0000259" key="3">
    <source>
        <dbReference type="Pfam" id="PF10017"/>
    </source>
</evidence>
<dbReference type="PIRSF" id="PIRSF018005">
    <property type="entry name" value="UCP018005"/>
    <property type="match status" value="1"/>
</dbReference>
<protein>
    <submittedName>
        <fullName evidence="4">L-histidine N(Alpha)-methyltransferase</fullName>
    </submittedName>
</protein>
<evidence type="ECO:0000313" key="4">
    <source>
        <dbReference type="EMBL" id="RAO77592.1"/>
    </source>
</evidence>
<dbReference type="Pfam" id="PF10017">
    <property type="entry name" value="Methyltransf_33"/>
    <property type="match status" value="1"/>
</dbReference>
<dbReference type="RefSeq" id="WP_111981675.1">
    <property type="nucleotide sequence ID" value="NZ_NFZS01000001.1"/>
</dbReference>
<dbReference type="InterPro" id="IPR029063">
    <property type="entry name" value="SAM-dependent_MTases_sf"/>
</dbReference>
<keyword evidence="1 4" id="KW-0489">Methyltransferase</keyword>
<dbReference type="InterPro" id="IPR051128">
    <property type="entry name" value="EgtD_Methyltrsf_superfamily"/>
</dbReference>
<dbReference type="NCBIfam" id="TIGR03438">
    <property type="entry name" value="egtD_ergothio"/>
    <property type="match status" value="1"/>
</dbReference>
<dbReference type="SUPFAM" id="SSF53335">
    <property type="entry name" value="S-adenosyl-L-methionine-dependent methyltransferases"/>
    <property type="match status" value="1"/>
</dbReference>
<comment type="caution">
    <text evidence="4">The sequence shown here is derived from an EMBL/GenBank/DDBJ whole genome shotgun (WGS) entry which is preliminary data.</text>
</comment>
<keyword evidence="5" id="KW-1185">Reference proteome</keyword>
<dbReference type="OrthoDB" id="5289726at2"/>
<dbReference type="Proteomes" id="UP000248926">
    <property type="component" value="Unassembled WGS sequence"/>
</dbReference>
<dbReference type="InterPro" id="IPR019257">
    <property type="entry name" value="MeTrfase_dom"/>
</dbReference>
<evidence type="ECO:0000313" key="5">
    <source>
        <dbReference type="Proteomes" id="UP000248926"/>
    </source>
</evidence>